<evidence type="ECO:0000313" key="2">
    <source>
        <dbReference type="Proteomes" id="UP000410492"/>
    </source>
</evidence>
<dbReference type="EMBL" id="CAACVG010007726">
    <property type="protein sequence ID" value="VEN46736.1"/>
    <property type="molecule type" value="Genomic_DNA"/>
</dbReference>
<dbReference type="Proteomes" id="UP000410492">
    <property type="component" value="Unassembled WGS sequence"/>
</dbReference>
<proteinExistence type="predicted"/>
<organism evidence="1 2">
    <name type="scientific">Callosobruchus maculatus</name>
    <name type="common">Southern cowpea weevil</name>
    <name type="synonym">Pulse bruchid</name>
    <dbReference type="NCBI Taxonomy" id="64391"/>
    <lineage>
        <taxon>Eukaryota</taxon>
        <taxon>Metazoa</taxon>
        <taxon>Ecdysozoa</taxon>
        <taxon>Arthropoda</taxon>
        <taxon>Hexapoda</taxon>
        <taxon>Insecta</taxon>
        <taxon>Pterygota</taxon>
        <taxon>Neoptera</taxon>
        <taxon>Endopterygota</taxon>
        <taxon>Coleoptera</taxon>
        <taxon>Polyphaga</taxon>
        <taxon>Cucujiformia</taxon>
        <taxon>Chrysomeloidea</taxon>
        <taxon>Chrysomelidae</taxon>
        <taxon>Bruchinae</taxon>
        <taxon>Bruchini</taxon>
        <taxon>Callosobruchus</taxon>
    </lineage>
</organism>
<protein>
    <submittedName>
        <fullName evidence="1">Uncharacterized protein</fullName>
    </submittedName>
</protein>
<reference evidence="1 2" key="1">
    <citation type="submission" date="2019-01" db="EMBL/GenBank/DDBJ databases">
        <authorList>
            <person name="Sayadi A."/>
        </authorList>
    </citation>
    <scope>NUCLEOTIDE SEQUENCE [LARGE SCALE GENOMIC DNA]</scope>
</reference>
<name>A0A653CG85_CALMS</name>
<keyword evidence="2" id="KW-1185">Reference proteome</keyword>
<gene>
    <name evidence="1" type="ORF">CALMAC_LOCUS8735</name>
</gene>
<accession>A0A653CG85</accession>
<dbReference type="AlphaFoldDB" id="A0A653CG85"/>
<evidence type="ECO:0000313" key="1">
    <source>
        <dbReference type="EMBL" id="VEN46736.1"/>
    </source>
</evidence>
<sequence>MGAGSYETTVSCYMDDSNSDSGDNVDKDGGHIRVLKKIDNHQAKRIKGGETSSSTMTSVTAGTAATAAATTASTSATAAAVVDSVNGAIIDLDYEFGVEK</sequence>